<feature type="region of interest" description="Disordered" evidence="1">
    <location>
        <begin position="868"/>
        <end position="898"/>
    </location>
</feature>
<feature type="transmembrane region" description="Helical" evidence="2">
    <location>
        <begin position="800"/>
        <end position="820"/>
    </location>
</feature>
<sequence>MYPRHMCILALLVATFLLDHGMSGSSTNWDVSSQWYSDIAAKGPEGCRYPPRPQDMPHTYPKCKPFPPGVDGKAAYQRVRAQGWRVAPKMYMHPLETSYLADMESWTKSATFFNPLTAGPMNYSAVAAAIRAAPTELQLLGAGFTASHLFKLVNGSVTNPQLDLLTMGDTIEGAMMEDRAARTRMPFSGRPQDRKRGEALYGGYSRTRQYYTANNPYNSSLSEGGPELDPELADTYAAIVFRFSYFYPWNGCSNQLLALAVSGQYQASEYLMCPVGVHEGDVERINVWVCVSEWDDADPSSAIKVAQYASHGWLDQYDCTKGQCSFETDERGARRLRAFSSLSSHASYPQASPLYVYYKVDGFFILNIDGLYIGDRTSDQGPVFLPDANNTLWLPTASEMTPEQREQFEWALYPGSLGGWYMAASTSSLTCLFNNLTSEGPCNTTNPANWYLDFFLGKRAIGLTNNVDDIVWNCTIPQGQPIIPQGLTGPLFRGYTYTPWDIPKAAPCWDKDPYANFTCPMSGDPTDTHTTWGVNPISLSSFLGTITGLLVGAGVVFAVALHWPRLHSVIAPKKAAGRRKMRFWVWDKVQGASGLEEQPESDVLLPLDSSTTQEYYALRHTLWMCIGVALYIAGIVMAGLGLDAVFAAIRQVVQLELFEQIRRAIVAVLVLFGAWQLILILLTLLFRSQPVISLHCFSLRNPLSRWRGVTRAGWRFHTVVAGLLVIEINTTVLLFTFGVFMWIARFGLQEGCAAALSELFSLTAAAELCIDLISVGIDVKLCGAELGAACSLWSGLRIDLLVWGSLCFILSHLLFLVMCAHQYSQLQTLQALRDAEERVAAMAELGGKGEQAGKQGAKCEVEMAAGGGGGKGGDAEAGYAPPQPASMSPAAAPYVVRD</sequence>
<keyword evidence="2" id="KW-0812">Transmembrane</keyword>
<feature type="transmembrane region" description="Helical" evidence="2">
    <location>
        <begin position="622"/>
        <end position="649"/>
    </location>
</feature>
<organism evidence="4">
    <name type="scientific">Chlamydomonas leiostraca</name>
    <dbReference type="NCBI Taxonomy" id="1034604"/>
    <lineage>
        <taxon>Eukaryota</taxon>
        <taxon>Viridiplantae</taxon>
        <taxon>Chlorophyta</taxon>
        <taxon>core chlorophytes</taxon>
        <taxon>Chlorophyceae</taxon>
        <taxon>CS clade</taxon>
        <taxon>Chlamydomonadales</taxon>
        <taxon>Chlamydomonadaceae</taxon>
        <taxon>Chlamydomonas</taxon>
    </lineage>
</organism>
<dbReference type="PANTHER" id="PTHR48174">
    <property type="entry name" value="DUF946 FAMILY PROTEIN"/>
    <property type="match status" value="1"/>
</dbReference>
<evidence type="ECO:0008006" key="5">
    <source>
        <dbReference type="Google" id="ProtNLM"/>
    </source>
</evidence>
<feature type="compositionally biased region" description="Low complexity" evidence="1">
    <location>
        <begin position="876"/>
        <end position="898"/>
    </location>
</feature>
<keyword evidence="2" id="KW-0472">Membrane</keyword>
<feature type="transmembrane region" description="Helical" evidence="2">
    <location>
        <begin position="661"/>
        <end position="686"/>
    </location>
</feature>
<evidence type="ECO:0000256" key="3">
    <source>
        <dbReference type="SAM" id="SignalP"/>
    </source>
</evidence>
<feature type="chain" id="PRO_5030538653" description="Polycystin cation channel PKD1/PKD2 domain-containing protein" evidence="3">
    <location>
        <begin position="24"/>
        <end position="898"/>
    </location>
</feature>
<reference evidence="4" key="1">
    <citation type="submission" date="2021-01" db="EMBL/GenBank/DDBJ databases">
        <authorList>
            <person name="Corre E."/>
            <person name="Pelletier E."/>
            <person name="Niang G."/>
            <person name="Scheremetjew M."/>
            <person name="Finn R."/>
            <person name="Kale V."/>
            <person name="Holt S."/>
            <person name="Cochrane G."/>
            <person name="Meng A."/>
            <person name="Brown T."/>
            <person name="Cohen L."/>
        </authorList>
    </citation>
    <scope>NUCLEOTIDE SEQUENCE</scope>
    <source>
        <strain evidence="4">SAG 11-49</strain>
    </source>
</reference>
<name>A0A7S0R3Z1_9CHLO</name>
<evidence type="ECO:0000256" key="2">
    <source>
        <dbReference type="SAM" id="Phobius"/>
    </source>
</evidence>
<protein>
    <recommendedName>
        <fullName evidence="5">Polycystin cation channel PKD1/PKD2 domain-containing protein</fullName>
    </recommendedName>
</protein>
<evidence type="ECO:0000313" key="4">
    <source>
        <dbReference type="EMBL" id="CAD8666446.1"/>
    </source>
</evidence>
<gene>
    <name evidence="4" type="ORF">CLEI1391_LOCUS1954</name>
</gene>
<dbReference type="EMBL" id="HBFB01003718">
    <property type="protein sequence ID" value="CAD8666446.1"/>
    <property type="molecule type" value="Transcribed_RNA"/>
</dbReference>
<keyword evidence="2" id="KW-1133">Transmembrane helix</keyword>
<feature type="transmembrane region" description="Helical" evidence="2">
    <location>
        <begin position="542"/>
        <end position="563"/>
    </location>
</feature>
<feature type="transmembrane region" description="Helical" evidence="2">
    <location>
        <begin position="719"/>
        <end position="743"/>
    </location>
</feature>
<evidence type="ECO:0000256" key="1">
    <source>
        <dbReference type="SAM" id="MobiDB-lite"/>
    </source>
</evidence>
<proteinExistence type="predicted"/>
<dbReference type="AlphaFoldDB" id="A0A7S0R3Z1"/>
<dbReference type="PANTHER" id="PTHR48174:SF5">
    <property type="entry name" value="VACUOLAR PROTEIN SORTING-ASSOCIATED PROTEIN 62"/>
    <property type="match status" value="1"/>
</dbReference>
<keyword evidence="3" id="KW-0732">Signal</keyword>
<accession>A0A7S0R3Z1</accession>
<feature type="signal peptide" evidence="3">
    <location>
        <begin position="1"/>
        <end position="23"/>
    </location>
</feature>